<evidence type="ECO:0000313" key="4">
    <source>
        <dbReference type="Ensembl" id="ENSLCAP00010002167.1"/>
    </source>
</evidence>
<reference evidence="4" key="3">
    <citation type="submission" date="2025-09" db="UniProtKB">
        <authorList>
            <consortium name="Ensembl"/>
        </authorList>
    </citation>
    <scope>IDENTIFICATION</scope>
</reference>
<dbReference type="GO" id="GO:0002376">
    <property type="term" value="P:immune system process"/>
    <property type="evidence" value="ECO:0007669"/>
    <property type="project" value="UniProtKB-KW"/>
</dbReference>
<dbReference type="Pfam" id="PF07686">
    <property type="entry name" value="V-set"/>
    <property type="match status" value="1"/>
</dbReference>
<dbReference type="GO" id="GO:0005886">
    <property type="term" value="C:plasma membrane"/>
    <property type="evidence" value="ECO:0007669"/>
    <property type="project" value="TreeGrafter"/>
</dbReference>
<dbReference type="InParanoid" id="A0A4W6BN23"/>
<dbReference type="SUPFAM" id="SSF48726">
    <property type="entry name" value="Immunoglobulin"/>
    <property type="match status" value="1"/>
</dbReference>
<dbReference type="InterPro" id="IPR050413">
    <property type="entry name" value="TCR_beta_variable"/>
</dbReference>
<dbReference type="SMART" id="SM00409">
    <property type="entry name" value="IG"/>
    <property type="match status" value="1"/>
</dbReference>
<dbReference type="SMART" id="SM00406">
    <property type="entry name" value="IGv"/>
    <property type="match status" value="1"/>
</dbReference>
<dbReference type="InterPro" id="IPR007110">
    <property type="entry name" value="Ig-like_dom"/>
</dbReference>
<dbReference type="AlphaFoldDB" id="A0A4W6BN23"/>
<keyword evidence="1" id="KW-0732">Signal</keyword>
<dbReference type="Proteomes" id="UP000314980">
    <property type="component" value="Unassembled WGS sequence"/>
</dbReference>
<reference evidence="4" key="2">
    <citation type="submission" date="2025-08" db="UniProtKB">
        <authorList>
            <consortium name="Ensembl"/>
        </authorList>
    </citation>
    <scope>IDENTIFICATION</scope>
</reference>
<evidence type="ECO:0000313" key="5">
    <source>
        <dbReference type="Proteomes" id="UP000314980"/>
    </source>
</evidence>
<dbReference type="InterPro" id="IPR003599">
    <property type="entry name" value="Ig_sub"/>
</dbReference>
<evidence type="ECO:0000259" key="3">
    <source>
        <dbReference type="PROSITE" id="PS50835"/>
    </source>
</evidence>
<keyword evidence="5" id="KW-1185">Reference proteome</keyword>
<reference evidence="5" key="1">
    <citation type="submission" date="2015-09" db="EMBL/GenBank/DDBJ databases">
        <authorList>
            <person name="Sai Rama Sridatta P."/>
        </authorList>
    </citation>
    <scope>NUCLEOTIDE SEQUENCE [LARGE SCALE GENOMIC DNA]</scope>
</reference>
<dbReference type="InterPro" id="IPR013783">
    <property type="entry name" value="Ig-like_fold"/>
</dbReference>
<dbReference type="InterPro" id="IPR036179">
    <property type="entry name" value="Ig-like_dom_sf"/>
</dbReference>
<dbReference type="InterPro" id="IPR013106">
    <property type="entry name" value="Ig_V-set"/>
</dbReference>
<dbReference type="Ensembl" id="ENSLCAT00010002248.1">
    <property type="protein sequence ID" value="ENSLCAP00010002167.1"/>
    <property type="gene ID" value="ENSLCAG00010001234.1"/>
</dbReference>
<keyword evidence="2" id="KW-0391">Immunity</keyword>
<dbReference type="GO" id="GO:0007166">
    <property type="term" value="P:cell surface receptor signaling pathway"/>
    <property type="evidence" value="ECO:0007669"/>
    <property type="project" value="TreeGrafter"/>
</dbReference>
<dbReference type="GeneTree" id="ENSGT01030000235054"/>
<protein>
    <recommendedName>
        <fullName evidence="3">Ig-like domain-containing protein</fullName>
    </recommendedName>
</protein>
<sequence length="140" mass="15642">MSLPPLGSQVLSCCVSQSVTITQWPHYISRPPGGLAEIHCYQNDTDYEYLYWYKQLRGKDIQLVVVLVVGTPNFEEGFKSGFQAVKVNEKQWSLTISSVQGKDEAFYLCAASSHSAVAHLRSVTKTYSREAVILLTPDSH</sequence>
<dbReference type="PANTHER" id="PTHR23268:SF117">
    <property type="entry name" value="T CELL RECEPTOR BETA VARIABLE 29-1"/>
    <property type="match status" value="1"/>
</dbReference>
<dbReference type="PROSITE" id="PS50835">
    <property type="entry name" value="IG_LIKE"/>
    <property type="match status" value="1"/>
</dbReference>
<organism evidence="4 5">
    <name type="scientific">Lates calcarifer</name>
    <name type="common">Barramundi</name>
    <name type="synonym">Holocentrus calcarifer</name>
    <dbReference type="NCBI Taxonomy" id="8187"/>
    <lineage>
        <taxon>Eukaryota</taxon>
        <taxon>Metazoa</taxon>
        <taxon>Chordata</taxon>
        <taxon>Craniata</taxon>
        <taxon>Vertebrata</taxon>
        <taxon>Euteleostomi</taxon>
        <taxon>Actinopterygii</taxon>
        <taxon>Neopterygii</taxon>
        <taxon>Teleostei</taxon>
        <taxon>Neoteleostei</taxon>
        <taxon>Acanthomorphata</taxon>
        <taxon>Carangaria</taxon>
        <taxon>Carangaria incertae sedis</taxon>
        <taxon>Centropomidae</taxon>
        <taxon>Lates</taxon>
    </lineage>
</organism>
<dbReference type="PANTHER" id="PTHR23268">
    <property type="entry name" value="T-CELL RECEPTOR BETA CHAIN"/>
    <property type="match status" value="1"/>
</dbReference>
<dbReference type="Gene3D" id="2.60.40.10">
    <property type="entry name" value="Immunoglobulins"/>
    <property type="match status" value="1"/>
</dbReference>
<accession>A0A4W6BN23</accession>
<evidence type="ECO:0000256" key="2">
    <source>
        <dbReference type="ARBA" id="ARBA00022859"/>
    </source>
</evidence>
<proteinExistence type="predicted"/>
<name>A0A4W6BN23_LATCA</name>
<feature type="domain" description="Ig-like" evidence="3">
    <location>
        <begin position="17"/>
        <end position="124"/>
    </location>
</feature>
<evidence type="ECO:0000256" key="1">
    <source>
        <dbReference type="ARBA" id="ARBA00022729"/>
    </source>
</evidence>